<sequence>MRLFLSFFLSFFPPLTSTHFEYSARQLPFSFIDLFFFLLHVIIYFLFFSPFIPSFIQYPVFFDVSTLSFMPSSSSFSTPPLGHLFFFILSFNSFFFFFFHSSSFPFILLRLPFLVTIHFRWSPALSFFCSASLPSILPFLPPHCPTPSRP</sequence>
<keyword evidence="4" id="KW-1185">Reference proteome</keyword>
<feature type="transmembrane region" description="Helical" evidence="1">
    <location>
        <begin position="27"/>
        <end position="48"/>
    </location>
</feature>
<protein>
    <submittedName>
        <fullName evidence="3">Uncharacterized protein</fullName>
    </submittedName>
</protein>
<comment type="caution">
    <text evidence="3">The sequence shown here is derived from an EMBL/GenBank/DDBJ whole genome shotgun (WGS) entry which is preliminary data.</text>
</comment>
<evidence type="ECO:0000313" key="3">
    <source>
        <dbReference type="EMBL" id="CAE1306221.1"/>
    </source>
</evidence>
<dbReference type="EMBL" id="CAHIKZ030004007">
    <property type="protein sequence ID" value="CAE1306221.1"/>
    <property type="molecule type" value="Genomic_DNA"/>
</dbReference>
<keyword evidence="2" id="KW-0732">Signal</keyword>
<evidence type="ECO:0000256" key="2">
    <source>
        <dbReference type="SAM" id="SignalP"/>
    </source>
</evidence>
<proteinExistence type="predicted"/>
<gene>
    <name evidence="3" type="ORF">SPHA_58559</name>
</gene>
<reference evidence="3" key="1">
    <citation type="submission" date="2021-01" db="EMBL/GenBank/DDBJ databases">
        <authorList>
            <person name="Li R."/>
            <person name="Bekaert M."/>
        </authorList>
    </citation>
    <scope>NUCLEOTIDE SEQUENCE</scope>
    <source>
        <strain evidence="3">Farmed</strain>
    </source>
</reference>
<evidence type="ECO:0000256" key="1">
    <source>
        <dbReference type="SAM" id="Phobius"/>
    </source>
</evidence>
<evidence type="ECO:0000313" key="4">
    <source>
        <dbReference type="Proteomes" id="UP000597762"/>
    </source>
</evidence>
<feature type="chain" id="PRO_5032835688" evidence="2">
    <location>
        <begin position="19"/>
        <end position="150"/>
    </location>
</feature>
<keyword evidence="1" id="KW-0812">Transmembrane</keyword>
<organism evidence="3 4">
    <name type="scientific">Acanthosepion pharaonis</name>
    <name type="common">Pharaoh cuttlefish</name>
    <name type="synonym">Sepia pharaonis</name>
    <dbReference type="NCBI Taxonomy" id="158019"/>
    <lineage>
        <taxon>Eukaryota</taxon>
        <taxon>Metazoa</taxon>
        <taxon>Spiralia</taxon>
        <taxon>Lophotrochozoa</taxon>
        <taxon>Mollusca</taxon>
        <taxon>Cephalopoda</taxon>
        <taxon>Coleoidea</taxon>
        <taxon>Decapodiformes</taxon>
        <taxon>Sepiida</taxon>
        <taxon>Sepiina</taxon>
        <taxon>Sepiidae</taxon>
        <taxon>Acanthosepion</taxon>
    </lineage>
</organism>
<feature type="transmembrane region" description="Helical" evidence="1">
    <location>
        <begin position="84"/>
        <end position="109"/>
    </location>
</feature>
<dbReference type="AlphaFoldDB" id="A0A812DKP6"/>
<accession>A0A812DKP6</accession>
<name>A0A812DKP6_ACAPH</name>
<keyword evidence="1" id="KW-0472">Membrane</keyword>
<dbReference type="Proteomes" id="UP000597762">
    <property type="component" value="Unassembled WGS sequence"/>
</dbReference>
<feature type="signal peptide" evidence="2">
    <location>
        <begin position="1"/>
        <end position="18"/>
    </location>
</feature>
<keyword evidence="1" id="KW-1133">Transmembrane helix</keyword>